<proteinExistence type="predicted"/>
<dbReference type="GO" id="GO:0016747">
    <property type="term" value="F:acyltransferase activity, transferring groups other than amino-acyl groups"/>
    <property type="evidence" value="ECO:0007669"/>
    <property type="project" value="InterPro"/>
</dbReference>
<dbReference type="SUPFAM" id="SSF55729">
    <property type="entry name" value="Acyl-CoA N-acyltransferases (Nat)"/>
    <property type="match status" value="1"/>
</dbReference>
<dbReference type="Gene3D" id="3.40.630.30">
    <property type="match status" value="1"/>
</dbReference>
<organism evidence="2 3">
    <name type="scientific">Evtepia gabavorous</name>
    <dbReference type="NCBI Taxonomy" id="2211183"/>
    <lineage>
        <taxon>Bacteria</taxon>
        <taxon>Bacillati</taxon>
        <taxon>Bacillota</taxon>
        <taxon>Clostridia</taxon>
        <taxon>Eubacteriales</taxon>
        <taxon>Evtepia</taxon>
    </lineage>
</organism>
<reference evidence="2 3" key="1">
    <citation type="submission" date="2018-07" db="EMBL/GenBank/DDBJ databases">
        <title>GABA Modulating Bacteria of the Human Gut Microbiota.</title>
        <authorList>
            <person name="Strandwitz P."/>
            <person name="Kim K.H."/>
            <person name="Terekhova D."/>
            <person name="Liu J.K."/>
            <person name="Sharma A."/>
            <person name="Levering J."/>
            <person name="Mcdonald D."/>
            <person name="Dietrich D."/>
            <person name="Ramadhar T.R."/>
            <person name="Lekbua A."/>
            <person name="Mroue N."/>
            <person name="Liston C."/>
            <person name="Stewart E.J."/>
            <person name="Dubin M.J."/>
            <person name="Zengler K."/>
            <person name="Knight R."/>
            <person name="Gilbert J.A."/>
            <person name="Clardy J."/>
            <person name="Lewis K."/>
        </authorList>
    </citation>
    <scope>NUCLEOTIDE SEQUENCE [LARGE SCALE GENOMIC DNA]</scope>
    <source>
        <strain evidence="2 3">KLE1738</strain>
    </source>
</reference>
<evidence type="ECO:0000259" key="1">
    <source>
        <dbReference type="PROSITE" id="PS51186"/>
    </source>
</evidence>
<feature type="domain" description="N-acetyltransferase" evidence="1">
    <location>
        <begin position="6"/>
        <end position="151"/>
    </location>
</feature>
<comment type="caution">
    <text evidence="2">The sequence shown here is derived from an EMBL/GenBank/DDBJ whole genome shotgun (WGS) entry which is preliminary data.</text>
</comment>
<dbReference type="InterPro" id="IPR000182">
    <property type="entry name" value="GNAT_dom"/>
</dbReference>
<gene>
    <name evidence="2" type="ORF">DV520_10120</name>
</gene>
<accession>A0A3E2B1J8</accession>
<dbReference type="InterPro" id="IPR016181">
    <property type="entry name" value="Acyl_CoA_acyltransferase"/>
</dbReference>
<dbReference type="RefSeq" id="WP_117142633.1">
    <property type="nucleotide sequence ID" value="NZ_CAKXKJ010000005.1"/>
</dbReference>
<keyword evidence="3" id="KW-1185">Reference proteome</keyword>
<dbReference type="CDD" id="cd04301">
    <property type="entry name" value="NAT_SF"/>
    <property type="match status" value="1"/>
</dbReference>
<dbReference type="EMBL" id="QQRQ01000022">
    <property type="protein sequence ID" value="RFT05930.1"/>
    <property type="molecule type" value="Genomic_DNA"/>
</dbReference>
<dbReference type="AlphaFoldDB" id="A0A3E2B1J8"/>
<dbReference type="GeneID" id="97996090"/>
<evidence type="ECO:0000313" key="3">
    <source>
        <dbReference type="Proteomes" id="UP000260649"/>
    </source>
</evidence>
<evidence type="ECO:0000313" key="2">
    <source>
        <dbReference type="EMBL" id="RFT05930.1"/>
    </source>
</evidence>
<dbReference type="Proteomes" id="UP000260649">
    <property type="component" value="Unassembled WGS sequence"/>
</dbReference>
<sequence length="151" mass="16848">MQWLELSFQDRSPAWIARLEALWTATVQADHSALPRHTVQDLAAGVVQVLRTVAHLTVALDDTGAPVGVLGVSGHSLELFFLPPDQQGTGLGSRLFQHAMAKHYLAQITVWEANTRALGFFLRRSYRIHHRTPADPQGYPFPTLYLTLSCY</sequence>
<dbReference type="OrthoDB" id="9789605at2"/>
<dbReference type="Pfam" id="PF13673">
    <property type="entry name" value="Acetyltransf_10"/>
    <property type="match status" value="1"/>
</dbReference>
<name>A0A3E2B1J8_9FIRM</name>
<dbReference type="PROSITE" id="PS51186">
    <property type="entry name" value="GNAT"/>
    <property type="match status" value="1"/>
</dbReference>
<protein>
    <submittedName>
        <fullName evidence="2">GNAT family N-acetyltransferase</fullName>
    </submittedName>
</protein>
<keyword evidence="2" id="KW-0808">Transferase</keyword>